<name>A0ACC3BFZ3_9EURO</name>
<evidence type="ECO:0000313" key="1">
    <source>
        <dbReference type="EMBL" id="KAK1149811.1"/>
    </source>
</evidence>
<evidence type="ECO:0000313" key="2">
    <source>
        <dbReference type="Proteomes" id="UP001177260"/>
    </source>
</evidence>
<dbReference type="Proteomes" id="UP001177260">
    <property type="component" value="Unassembled WGS sequence"/>
</dbReference>
<keyword evidence="2" id="KW-1185">Reference proteome</keyword>
<sequence>MLTPIRVRGRRKRRLSDAADPQSSYHDPATTAATRRRRKGGRPLMSVEQKLTASQSQSHKRARLLIVKPSKSRKTRSRLEALPVELIEKIFLYSLNANLPRSSPSLASAVSSERIYRALILLAFWNDTSSTPSITSGTTIAKILRPLDYVPLDYGERKALQINILRCKWCTVDRLLSQLPDLMNLTIQRHWVNAGISMTADHEAGLARFLSRQEDLRTLEGTDANNAHYTLSINPLISIQITCHETDQQQTHQILGMLNFPDKLLRGGGDHDPDLFTQEHVACLEILRVTSGFARPDLIQTNIHVSREATQAGIHTALIEHNARALTTLLKIDEYVFRSGHTAIGPDQTSTPYTLPAEHYRTAVRVARYDPTLFQLLLRASTESIPADDAEITQWAMDLNDSFGHWLLDLMLCLPQRVQAANTNPVDGALFYLGRANGQLDLAGRYLRDVLGVEELGCWMEESEVDVQGLWMEKTVA</sequence>
<comment type="caution">
    <text evidence="1">The sequence shown here is derived from an EMBL/GenBank/DDBJ whole genome shotgun (WGS) entry which is preliminary data.</text>
</comment>
<gene>
    <name evidence="1" type="ORF">N8T08_003362</name>
</gene>
<accession>A0ACC3BFZ3</accession>
<dbReference type="EMBL" id="JAOPJF010000002">
    <property type="protein sequence ID" value="KAK1149811.1"/>
    <property type="molecule type" value="Genomic_DNA"/>
</dbReference>
<protein>
    <submittedName>
        <fullName evidence="1">Uncharacterized protein</fullName>
    </submittedName>
</protein>
<proteinExistence type="predicted"/>
<reference evidence="1 2" key="1">
    <citation type="journal article" date="2023" name="ACS Omega">
        <title>Identification of the Neoaspergillic Acid Biosynthesis Gene Cluster by Establishing an In Vitro CRISPR-Ribonucleoprotein Genetic System in Aspergillus melleus.</title>
        <authorList>
            <person name="Yuan B."/>
            <person name="Grau M.F."/>
            <person name="Murata R.M."/>
            <person name="Torok T."/>
            <person name="Venkateswaran K."/>
            <person name="Stajich J.E."/>
            <person name="Wang C.C.C."/>
        </authorList>
    </citation>
    <scope>NUCLEOTIDE SEQUENCE [LARGE SCALE GENOMIC DNA]</scope>
    <source>
        <strain evidence="1 2">IMV 1140</strain>
    </source>
</reference>
<organism evidence="1 2">
    <name type="scientific">Aspergillus melleus</name>
    <dbReference type="NCBI Taxonomy" id="138277"/>
    <lineage>
        <taxon>Eukaryota</taxon>
        <taxon>Fungi</taxon>
        <taxon>Dikarya</taxon>
        <taxon>Ascomycota</taxon>
        <taxon>Pezizomycotina</taxon>
        <taxon>Eurotiomycetes</taxon>
        <taxon>Eurotiomycetidae</taxon>
        <taxon>Eurotiales</taxon>
        <taxon>Aspergillaceae</taxon>
        <taxon>Aspergillus</taxon>
        <taxon>Aspergillus subgen. Circumdati</taxon>
    </lineage>
</organism>